<dbReference type="SMART" id="SM00839">
    <property type="entry name" value="ELFV_dehydrog"/>
    <property type="match status" value="1"/>
</dbReference>
<dbReference type="InterPro" id="IPR036291">
    <property type="entry name" value="NAD(P)-bd_dom_sf"/>
</dbReference>
<evidence type="ECO:0000256" key="8">
    <source>
        <dbReference type="RuleBase" id="RU004417"/>
    </source>
</evidence>
<dbReference type="InterPro" id="IPR006097">
    <property type="entry name" value="Glu/Leu/Phe/Val/Trp_DH_dimer"/>
</dbReference>
<dbReference type="Gene3D" id="3.40.50.10860">
    <property type="entry name" value="Leucine Dehydrogenase, chain A, domain 1"/>
    <property type="match status" value="1"/>
</dbReference>
<accession>A0A1U7M8R7</accession>
<feature type="binding site" evidence="6">
    <location>
        <position position="71"/>
    </location>
    <ligand>
        <name>substrate</name>
    </ligand>
</feature>
<keyword evidence="6" id="KW-0520">NAD</keyword>
<feature type="binding site" evidence="6">
    <location>
        <position position="95"/>
    </location>
    <ligand>
        <name>substrate</name>
    </ligand>
</feature>
<evidence type="ECO:0000256" key="4">
    <source>
        <dbReference type="PIRNR" id="PIRNR000185"/>
    </source>
</evidence>
<dbReference type="InterPro" id="IPR014362">
    <property type="entry name" value="Glu_DH"/>
</dbReference>
<dbReference type="GO" id="GO:0004352">
    <property type="term" value="F:glutamate dehydrogenase (NAD+) activity"/>
    <property type="evidence" value="ECO:0007669"/>
    <property type="project" value="TreeGrafter"/>
</dbReference>
<comment type="similarity">
    <text evidence="1 4 8">Belongs to the Glu/Leu/Phe/Val dehydrogenases family.</text>
</comment>
<dbReference type="Pfam" id="PF02812">
    <property type="entry name" value="ELFV_dehydrog_N"/>
    <property type="match status" value="1"/>
</dbReference>
<reference evidence="10 11" key="1">
    <citation type="submission" date="2016-02" db="EMBL/GenBank/DDBJ databases">
        <title>Genome sequence of Tissierella creatinophila DSM 6911.</title>
        <authorList>
            <person name="Poehlein A."/>
            <person name="Daniel R."/>
        </authorList>
    </citation>
    <scope>NUCLEOTIDE SEQUENCE [LARGE SCALE GENOMIC DNA]</scope>
    <source>
        <strain evidence="10 11">DSM 6911</strain>
    </source>
</reference>
<dbReference type="PIRSF" id="PIRSF000185">
    <property type="entry name" value="Glu_DH"/>
    <property type="match status" value="1"/>
</dbReference>
<evidence type="ECO:0000256" key="2">
    <source>
        <dbReference type="ARBA" id="ARBA00012896"/>
    </source>
</evidence>
<dbReference type="OrthoDB" id="9803297at2"/>
<evidence type="ECO:0000313" key="10">
    <source>
        <dbReference type="EMBL" id="OLS03723.1"/>
    </source>
</evidence>
<dbReference type="Proteomes" id="UP000186112">
    <property type="component" value="Unassembled WGS sequence"/>
</dbReference>
<feature type="site" description="Important for catalysis" evidence="7">
    <location>
        <position position="147"/>
    </location>
</feature>
<dbReference type="InterPro" id="IPR006095">
    <property type="entry name" value="Glu/Leu/Phe/Val/Trp_DH"/>
</dbReference>
<keyword evidence="11" id="KW-1185">Reference proteome</keyword>
<dbReference type="Gene3D" id="3.40.50.720">
    <property type="entry name" value="NAD(P)-binding Rossmann-like Domain"/>
    <property type="match status" value="1"/>
</dbReference>
<keyword evidence="3 4" id="KW-0560">Oxidoreductase</keyword>
<dbReference type="GO" id="GO:0006538">
    <property type="term" value="P:L-glutamate catabolic process"/>
    <property type="evidence" value="ECO:0007669"/>
    <property type="project" value="TreeGrafter"/>
</dbReference>
<feature type="binding site" evidence="6">
    <location>
        <position position="191"/>
    </location>
    <ligand>
        <name>NAD(+)</name>
        <dbReference type="ChEBI" id="CHEBI:57540"/>
    </ligand>
</feature>
<dbReference type="GO" id="GO:0000166">
    <property type="term" value="F:nucleotide binding"/>
    <property type="evidence" value="ECO:0007669"/>
    <property type="project" value="UniProtKB-KW"/>
</dbReference>
<feature type="active site" description="Proton donor" evidence="5">
    <location>
        <position position="107"/>
    </location>
</feature>
<dbReference type="PANTHER" id="PTHR11606">
    <property type="entry name" value="GLUTAMATE DEHYDROGENASE"/>
    <property type="match status" value="1"/>
</dbReference>
<dbReference type="PRINTS" id="PR00082">
    <property type="entry name" value="GLFDHDRGNASE"/>
</dbReference>
<dbReference type="PANTHER" id="PTHR11606:SF13">
    <property type="entry name" value="GLUTAMATE DEHYDROGENASE 1, MITOCHONDRIAL"/>
    <property type="match status" value="1"/>
</dbReference>
<sequence length="416" mass="46042">MSKENLSPLRAAQEQIKIACDALGLKQSVYELLKEPQRVIEISIPVKMDDGTVKVFKGYRSLHNNAVGPGKGGVRFHENVDLEEVKALSIWMTFKCGITGIPYGGAKGGITVNPKDLSNGELERLARGYIRGLHKYLGEKIDIPAPDVNTNGQIMAWMVDEYIKLTGNHELGVITGKPLEFGGSKGRNEATGFGVALVVRESCKKLGLDIKGLSVGVQGFGNVGSFTVKHLENLGAKVVAIGLRENAIYCEEGFKYEDLKNHLNINKDLIDFKDAKLISLEDFWSLDVEVLIPAAIENAITEKNVNLINSKIIAEAANGPITPKANKVLEEKGILVAPDILANSGGVTVSYFEWVQNLYGYYWCEEEVIERQEKAMVDAFENIWKIKEEYGVNLRKAAYMFSVKKVAEVMKLRGWY</sequence>
<evidence type="ECO:0000256" key="7">
    <source>
        <dbReference type="PIRSR" id="PIRSR000185-3"/>
    </source>
</evidence>
<dbReference type="Pfam" id="PF00208">
    <property type="entry name" value="ELFV_dehydrog"/>
    <property type="match status" value="1"/>
</dbReference>
<evidence type="ECO:0000313" key="11">
    <source>
        <dbReference type="Proteomes" id="UP000186112"/>
    </source>
</evidence>
<evidence type="ECO:0000259" key="9">
    <source>
        <dbReference type="SMART" id="SM00839"/>
    </source>
</evidence>
<dbReference type="SUPFAM" id="SSF51735">
    <property type="entry name" value="NAD(P)-binding Rossmann-fold domains"/>
    <property type="match status" value="1"/>
</dbReference>
<evidence type="ECO:0000256" key="3">
    <source>
        <dbReference type="ARBA" id="ARBA00023002"/>
    </source>
</evidence>
<dbReference type="SUPFAM" id="SSF53223">
    <property type="entry name" value="Aminoacid dehydrogenase-like, N-terminal domain"/>
    <property type="match status" value="1"/>
</dbReference>
<keyword evidence="6" id="KW-0547">Nucleotide-binding</keyword>
<dbReference type="FunFam" id="3.40.50.10860:FF:000003">
    <property type="entry name" value="Glutamate dehydrogenase"/>
    <property type="match status" value="1"/>
</dbReference>
<gene>
    <name evidence="10" type="ORF">TICRE_02360</name>
</gene>
<dbReference type="InterPro" id="IPR046346">
    <property type="entry name" value="Aminoacid_DH-like_N_sf"/>
</dbReference>
<dbReference type="AlphaFoldDB" id="A0A1U7M8R7"/>
<organism evidence="10 11">
    <name type="scientific">Tissierella creatinophila DSM 6911</name>
    <dbReference type="NCBI Taxonomy" id="1123403"/>
    <lineage>
        <taxon>Bacteria</taxon>
        <taxon>Bacillati</taxon>
        <taxon>Bacillota</taxon>
        <taxon>Tissierellia</taxon>
        <taxon>Tissierellales</taxon>
        <taxon>Tissierellaceae</taxon>
        <taxon>Tissierella</taxon>
    </lineage>
</organism>
<feature type="binding site" evidence="6">
    <location>
        <position position="222"/>
    </location>
    <ligand>
        <name>NAD(+)</name>
        <dbReference type="ChEBI" id="CHEBI:57540"/>
    </ligand>
</feature>
<feature type="binding site" evidence="6">
    <location>
        <position position="350"/>
    </location>
    <ligand>
        <name>substrate</name>
    </ligand>
</feature>
<dbReference type="InterPro" id="IPR033524">
    <property type="entry name" value="Glu/Leu/Phe/Val_DH_AS"/>
</dbReference>
<name>A0A1U7M8R7_TISCR</name>
<dbReference type="RefSeq" id="WP_075724290.1">
    <property type="nucleotide sequence ID" value="NZ_LTDM01000003.1"/>
</dbReference>
<dbReference type="InterPro" id="IPR033922">
    <property type="entry name" value="NAD_bind_Glu_DH"/>
</dbReference>
<dbReference type="CDD" id="cd01076">
    <property type="entry name" value="NAD_bind_1_Glu_DH"/>
    <property type="match status" value="1"/>
</dbReference>
<dbReference type="InterPro" id="IPR006096">
    <property type="entry name" value="Glu/Leu/Phe/Val/Trp_DH_C"/>
</dbReference>
<proteinExistence type="inferred from homology"/>
<comment type="caution">
    <text evidence="10">The sequence shown here is derived from an EMBL/GenBank/DDBJ whole genome shotgun (WGS) entry which is preliminary data.</text>
</comment>
<evidence type="ECO:0000256" key="5">
    <source>
        <dbReference type="PIRSR" id="PIRSR000185-1"/>
    </source>
</evidence>
<protein>
    <recommendedName>
        <fullName evidence="2 4">Glutamate dehydrogenase</fullName>
    </recommendedName>
</protein>
<evidence type="ECO:0000256" key="6">
    <source>
        <dbReference type="PIRSR" id="PIRSR000185-2"/>
    </source>
</evidence>
<dbReference type="EMBL" id="LTDM01000003">
    <property type="protein sequence ID" value="OLS03723.1"/>
    <property type="molecule type" value="Genomic_DNA"/>
</dbReference>
<dbReference type="PROSITE" id="PS00074">
    <property type="entry name" value="GLFV_DEHYDROGENASE"/>
    <property type="match status" value="1"/>
</dbReference>
<feature type="domain" description="Glutamate/phenylalanine/leucine/valine/L-tryptophan dehydrogenase C-terminal" evidence="9">
    <location>
        <begin position="184"/>
        <end position="414"/>
    </location>
</feature>
<evidence type="ECO:0000256" key="1">
    <source>
        <dbReference type="ARBA" id="ARBA00006382"/>
    </source>
</evidence>